<name>A0A9P7Z805_9HELO</name>
<sequence>MSNFNLAPTRSRSTGSLRPWMNIASELRELELPLLVETLLTFYQPKESSKTYILQKMKLEAILQPWPSSKFESRSRRRLNKEKTKLAKVLLKDRQKAKKKNDKLVAEKLRQKAEIFKEKQRVKAERQSCWPKKTHRVTFTLKSTLFILDLSRRSKISDDGADTVVNANSNSDTNLATTTFHEPSKVAPDEVSLSISYVTHSAFWSTRYNFSLDSVKCARLLEYGAQLMNTTSEIGLNEIIPTLRPWDLRFQKGPKFADGAIYSFHESQAKRYKDITSS</sequence>
<comment type="caution">
    <text evidence="2">The sequence shown here is derived from an EMBL/GenBank/DDBJ whole genome shotgun (WGS) entry which is preliminary data.</text>
</comment>
<dbReference type="OrthoDB" id="10068793at2759"/>
<keyword evidence="1" id="KW-0175">Coiled coil</keyword>
<keyword evidence="3" id="KW-1185">Reference proteome</keyword>
<dbReference type="AlphaFoldDB" id="A0A9P7Z805"/>
<evidence type="ECO:0000313" key="2">
    <source>
        <dbReference type="EMBL" id="KAG9246573.1"/>
    </source>
</evidence>
<reference evidence="2" key="1">
    <citation type="journal article" date="2021" name="IMA Fungus">
        <title>Genomic characterization of three marine fungi, including Emericellopsis atlantica sp. nov. with signatures of a generalist lifestyle and marine biomass degradation.</title>
        <authorList>
            <person name="Hagestad O.C."/>
            <person name="Hou L."/>
            <person name="Andersen J.H."/>
            <person name="Hansen E.H."/>
            <person name="Altermark B."/>
            <person name="Li C."/>
            <person name="Kuhnert E."/>
            <person name="Cox R.J."/>
            <person name="Crous P.W."/>
            <person name="Spatafora J.W."/>
            <person name="Lail K."/>
            <person name="Amirebrahimi M."/>
            <person name="Lipzen A."/>
            <person name="Pangilinan J."/>
            <person name="Andreopoulos W."/>
            <person name="Hayes R.D."/>
            <person name="Ng V."/>
            <person name="Grigoriev I.V."/>
            <person name="Jackson S.A."/>
            <person name="Sutton T.D.S."/>
            <person name="Dobson A.D.W."/>
            <person name="Rama T."/>
        </authorList>
    </citation>
    <scope>NUCLEOTIDE SEQUENCE</scope>
    <source>
        <strain evidence="2">TRa3180A</strain>
    </source>
</reference>
<organism evidence="2 3">
    <name type="scientific">Calycina marina</name>
    <dbReference type="NCBI Taxonomy" id="1763456"/>
    <lineage>
        <taxon>Eukaryota</taxon>
        <taxon>Fungi</taxon>
        <taxon>Dikarya</taxon>
        <taxon>Ascomycota</taxon>
        <taxon>Pezizomycotina</taxon>
        <taxon>Leotiomycetes</taxon>
        <taxon>Helotiales</taxon>
        <taxon>Pezizellaceae</taxon>
        <taxon>Calycina</taxon>
    </lineage>
</organism>
<feature type="coiled-coil region" evidence="1">
    <location>
        <begin position="87"/>
        <end position="114"/>
    </location>
</feature>
<evidence type="ECO:0000256" key="1">
    <source>
        <dbReference type="SAM" id="Coils"/>
    </source>
</evidence>
<accession>A0A9P7Z805</accession>
<dbReference type="EMBL" id="MU253800">
    <property type="protein sequence ID" value="KAG9246573.1"/>
    <property type="molecule type" value="Genomic_DNA"/>
</dbReference>
<protein>
    <submittedName>
        <fullName evidence="2">Uncharacterized protein</fullName>
    </submittedName>
</protein>
<proteinExistence type="predicted"/>
<gene>
    <name evidence="2" type="ORF">BJ878DRAFT_573939</name>
</gene>
<dbReference type="Proteomes" id="UP000887226">
    <property type="component" value="Unassembled WGS sequence"/>
</dbReference>
<evidence type="ECO:0000313" key="3">
    <source>
        <dbReference type="Proteomes" id="UP000887226"/>
    </source>
</evidence>